<dbReference type="EMBL" id="ML996688">
    <property type="protein sequence ID" value="KAF2404096.1"/>
    <property type="molecule type" value="Genomic_DNA"/>
</dbReference>
<protein>
    <submittedName>
        <fullName evidence="1">Uncharacterized protein</fullName>
    </submittedName>
</protein>
<reference evidence="1" key="1">
    <citation type="journal article" date="2020" name="Stud. Mycol.">
        <title>101 Dothideomycetes genomes: a test case for predicting lifestyles and emergence of pathogens.</title>
        <authorList>
            <person name="Haridas S."/>
            <person name="Albert R."/>
            <person name="Binder M."/>
            <person name="Bloem J."/>
            <person name="Labutti K."/>
            <person name="Salamov A."/>
            <person name="Andreopoulos B."/>
            <person name="Baker S."/>
            <person name="Barry K."/>
            <person name="Bills G."/>
            <person name="Bluhm B."/>
            <person name="Cannon C."/>
            <person name="Castanera R."/>
            <person name="Culley D."/>
            <person name="Daum C."/>
            <person name="Ezra D."/>
            <person name="Gonzalez J."/>
            <person name="Henrissat B."/>
            <person name="Kuo A."/>
            <person name="Liang C."/>
            <person name="Lipzen A."/>
            <person name="Lutzoni F."/>
            <person name="Magnuson J."/>
            <person name="Mondo S."/>
            <person name="Nolan M."/>
            <person name="Ohm R."/>
            <person name="Pangilinan J."/>
            <person name="Park H.-J."/>
            <person name="Ramirez L."/>
            <person name="Alfaro M."/>
            <person name="Sun H."/>
            <person name="Tritt A."/>
            <person name="Yoshinaga Y."/>
            <person name="Zwiers L.-H."/>
            <person name="Turgeon B."/>
            <person name="Goodwin S."/>
            <person name="Spatafora J."/>
            <person name="Crous P."/>
            <person name="Grigoriev I."/>
        </authorList>
    </citation>
    <scope>NUCLEOTIDE SEQUENCE</scope>
    <source>
        <strain evidence="1">CBS 262.69</strain>
    </source>
</reference>
<evidence type="ECO:0000313" key="1">
    <source>
        <dbReference type="EMBL" id="KAF2404096.1"/>
    </source>
</evidence>
<name>A0A6G1I7J7_9PEZI</name>
<accession>A0A6G1I7J7</accession>
<gene>
    <name evidence="1" type="ORF">EJ06DRAFT_188008</name>
</gene>
<evidence type="ECO:0000313" key="2">
    <source>
        <dbReference type="Proteomes" id="UP000799640"/>
    </source>
</evidence>
<proteinExistence type="predicted"/>
<dbReference type="Proteomes" id="UP000799640">
    <property type="component" value="Unassembled WGS sequence"/>
</dbReference>
<sequence length="178" mass="19730">MVGYTCGKPPRGTIPRPLPLWSRLDREALKLLTKHCGSQPPNRGVYPRRTGYRANWLLTNGAGAHRRARLSLPFVPPAYASLNVVHGKDRGSSARSRTRSADQLVHQGHLSHLHQPCELCAEIVAARRPPLADGDLALISNAVFSMQPSRLRRLLLDTRLLLPEYCKGTRCFPPSPSC</sequence>
<keyword evidence="2" id="KW-1185">Reference proteome</keyword>
<organism evidence="1 2">
    <name type="scientific">Trichodelitschia bisporula</name>
    <dbReference type="NCBI Taxonomy" id="703511"/>
    <lineage>
        <taxon>Eukaryota</taxon>
        <taxon>Fungi</taxon>
        <taxon>Dikarya</taxon>
        <taxon>Ascomycota</taxon>
        <taxon>Pezizomycotina</taxon>
        <taxon>Dothideomycetes</taxon>
        <taxon>Dothideomycetes incertae sedis</taxon>
        <taxon>Phaeotrichales</taxon>
        <taxon>Phaeotrichaceae</taxon>
        <taxon>Trichodelitschia</taxon>
    </lineage>
</organism>
<dbReference type="AlphaFoldDB" id="A0A6G1I7J7"/>